<dbReference type="EMBL" id="JADJOT010000006">
    <property type="protein sequence ID" value="MBK7953564.1"/>
    <property type="molecule type" value="Genomic_DNA"/>
</dbReference>
<proteinExistence type="predicted"/>
<dbReference type="AlphaFoldDB" id="A0A935W3Z0"/>
<feature type="compositionally biased region" description="Polar residues" evidence="1">
    <location>
        <begin position="192"/>
        <end position="202"/>
    </location>
</feature>
<feature type="region of interest" description="Disordered" evidence="1">
    <location>
        <begin position="191"/>
        <end position="211"/>
    </location>
</feature>
<sequence>MGKNSCRERLAAQPAASGVVGQGGGVDPSSRTISAIWANDPAAVPIVDRLRAKLQLYPYDLHNRRVELQNFNTKPSVAGGPSGPAYTRDDLDKVSDFVVIFTDSIVDAPLIRSCFEFIAPTKEQEDAAAFWLGAAQMVDIEDVSLGETRMKDFPWQILHPIPPGKFERKDDESLDTAIHAAVRKLREYWKTGAQSTGDQGNLTPKPDRSND</sequence>
<reference evidence="2 3" key="1">
    <citation type="submission" date="2020-10" db="EMBL/GenBank/DDBJ databases">
        <title>Connecting structure to function with the recovery of over 1000 high-quality activated sludge metagenome-assembled genomes encoding full-length rRNA genes using long-read sequencing.</title>
        <authorList>
            <person name="Singleton C.M."/>
            <person name="Petriglieri F."/>
            <person name="Kristensen J.M."/>
            <person name="Kirkegaard R.H."/>
            <person name="Michaelsen T.Y."/>
            <person name="Andersen M.H."/>
            <person name="Karst S.M."/>
            <person name="Dueholm M.S."/>
            <person name="Nielsen P.H."/>
            <person name="Albertsen M."/>
        </authorList>
    </citation>
    <scope>NUCLEOTIDE SEQUENCE [LARGE SCALE GENOMIC DNA]</scope>
    <source>
        <strain evidence="2">Fred_18-Q3-R57-64_BAT3C.720</strain>
    </source>
</reference>
<organism evidence="2 3">
    <name type="scientific">Candidatus Accumulibacter affinis</name>
    <dbReference type="NCBI Taxonomy" id="2954384"/>
    <lineage>
        <taxon>Bacteria</taxon>
        <taxon>Pseudomonadati</taxon>
        <taxon>Pseudomonadota</taxon>
        <taxon>Betaproteobacteria</taxon>
        <taxon>Candidatus Accumulibacter</taxon>
    </lineage>
</organism>
<comment type="caution">
    <text evidence="2">The sequence shown here is derived from an EMBL/GenBank/DDBJ whole genome shotgun (WGS) entry which is preliminary data.</text>
</comment>
<name>A0A935W3Z0_9PROT</name>
<gene>
    <name evidence="2" type="ORF">IPK02_06115</name>
</gene>
<protein>
    <submittedName>
        <fullName evidence="2">Uncharacterized protein</fullName>
    </submittedName>
</protein>
<evidence type="ECO:0000313" key="3">
    <source>
        <dbReference type="Proteomes" id="UP000706151"/>
    </source>
</evidence>
<evidence type="ECO:0000313" key="2">
    <source>
        <dbReference type="EMBL" id="MBK7953564.1"/>
    </source>
</evidence>
<accession>A0A935W3Z0</accession>
<evidence type="ECO:0000256" key="1">
    <source>
        <dbReference type="SAM" id="MobiDB-lite"/>
    </source>
</evidence>
<dbReference type="Proteomes" id="UP000706151">
    <property type="component" value="Unassembled WGS sequence"/>
</dbReference>